<comment type="caution">
    <text evidence="1">The sequence shown here is derived from an EMBL/GenBank/DDBJ whole genome shotgun (WGS) entry which is preliminary data.</text>
</comment>
<dbReference type="EMBL" id="JABFAF010000004">
    <property type="protein sequence ID" value="MBA0854102.1"/>
    <property type="molecule type" value="Genomic_DNA"/>
</dbReference>
<reference evidence="1 2" key="1">
    <citation type="journal article" date="2019" name="Genome Biol. Evol.">
        <title>Insights into the evolution of the New World diploid cottons (Gossypium, subgenus Houzingenia) based on genome sequencing.</title>
        <authorList>
            <person name="Grover C.E."/>
            <person name="Arick M.A. 2nd"/>
            <person name="Thrash A."/>
            <person name="Conover J.L."/>
            <person name="Sanders W.S."/>
            <person name="Peterson D.G."/>
            <person name="Frelichowski J.E."/>
            <person name="Scheffler J.A."/>
            <person name="Scheffler B.E."/>
            <person name="Wendel J.F."/>
        </authorList>
    </citation>
    <scope>NUCLEOTIDE SEQUENCE [LARGE SCALE GENOMIC DNA]</scope>
    <source>
        <strain evidence="1">1</strain>
        <tissue evidence="1">Leaf</tissue>
    </source>
</reference>
<sequence>MGVVLTISFTSLSRLSLYIPAHNKVEPWAKLCGTVRGASRYTAYVRSMIESRACIPSNFLVNPNIWHVKVSLVVYATMEMHKSDRVLRQCHTRRPRRTSRNPRSTVVAEAVRHFYTSTTSCTTFDCFYIISRYYFWTAAFVFSILQTDAINVLDDDDPDDNVNHLFNHLFVEWRIYDGNRKVIYNQPWMKEKKMRGRDHNVYSRVELMMKTRRSVYNFEKKKSGSQPTTTPLWHIFCSTI</sequence>
<name>A0A7J9L5M8_GOSSC</name>
<dbReference type="AlphaFoldDB" id="A0A7J9L5M8"/>
<organism evidence="1 2">
    <name type="scientific">Gossypium schwendimanii</name>
    <name type="common">Cotton</name>
    <dbReference type="NCBI Taxonomy" id="34291"/>
    <lineage>
        <taxon>Eukaryota</taxon>
        <taxon>Viridiplantae</taxon>
        <taxon>Streptophyta</taxon>
        <taxon>Embryophyta</taxon>
        <taxon>Tracheophyta</taxon>
        <taxon>Spermatophyta</taxon>
        <taxon>Magnoliopsida</taxon>
        <taxon>eudicotyledons</taxon>
        <taxon>Gunneridae</taxon>
        <taxon>Pentapetalae</taxon>
        <taxon>rosids</taxon>
        <taxon>malvids</taxon>
        <taxon>Malvales</taxon>
        <taxon>Malvaceae</taxon>
        <taxon>Malvoideae</taxon>
        <taxon>Gossypium</taxon>
    </lineage>
</organism>
<proteinExistence type="predicted"/>
<gene>
    <name evidence="1" type="ORF">Goshw_025964</name>
</gene>
<accession>A0A7J9L5M8</accession>
<dbReference type="Proteomes" id="UP000593576">
    <property type="component" value="Unassembled WGS sequence"/>
</dbReference>
<evidence type="ECO:0000313" key="2">
    <source>
        <dbReference type="Proteomes" id="UP000593576"/>
    </source>
</evidence>
<protein>
    <submittedName>
        <fullName evidence="1">Uncharacterized protein</fullName>
    </submittedName>
</protein>
<dbReference type="OrthoDB" id="994755at2759"/>
<keyword evidence="2" id="KW-1185">Reference proteome</keyword>
<evidence type="ECO:0000313" key="1">
    <source>
        <dbReference type="EMBL" id="MBA0854102.1"/>
    </source>
</evidence>